<dbReference type="RefSeq" id="XP_018070225.1">
    <property type="nucleotide sequence ID" value="XM_018219964.1"/>
</dbReference>
<keyword evidence="2" id="KW-0808">Transferase</keyword>
<evidence type="ECO:0000313" key="3">
    <source>
        <dbReference type="Proteomes" id="UP000070700"/>
    </source>
</evidence>
<dbReference type="PANTHER" id="PTHR45036">
    <property type="entry name" value="METHYLTRANSFERASE LIKE 7B"/>
    <property type="match status" value="1"/>
</dbReference>
<dbReference type="GO" id="GO:0008168">
    <property type="term" value="F:methyltransferase activity"/>
    <property type="evidence" value="ECO:0007669"/>
    <property type="project" value="UniProtKB-KW"/>
</dbReference>
<keyword evidence="1" id="KW-0812">Transmembrane</keyword>
<evidence type="ECO:0000256" key="1">
    <source>
        <dbReference type="SAM" id="Phobius"/>
    </source>
</evidence>
<dbReference type="OrthoDB" id="540004at2759"/>
<dbReference type="AlphaFoldDB" id="A0A194X6R4"/>
<dbReference type="KEGG" id="psco:LY89DRAFT_735016"/>
<keyword evidence="1" id="KW-0472">Membrane</keyword>
<protein>
    <submittedName>
        <fullName evidence="2">S-adenosyl-L-methionine-dependent methyltransferase</fullName>
    </submittedName>
</protein>
<dbReference type="SUPFAM" id="SSF53335">
    <property type="entry name" value="S-adenosyl-L-methionine-dependent methyltransferases"/>
    <property type="match status" value="1"/>
</dbReference>
<sequence length="259" mass="29035">MASKLLEILMHIIQPLYFLLVSASYIPTTIFHLLIAGDFNTLFSLSLFKDAWFANFWGRVGPEAREMCAPRAGPLIESAHGIVLDIGPGSGEWLKLFDKSKVTRILGVEPNRDHHAALKKRIQEAGLEGIYEIVPVGVEDLGSKWVGEGEVDTVVTIQCLCSVDEPRKMIDELYGYLKEGGIWVLYEHVVAFEHQGMMIKGYQSAIDIVWPHFIGGCSITRDTGKWMREAGNWSKVDLYQPDDEPSYNVLPHVMGTLTK</sequence>
<evidence type="ECO:0000313" key="2">
    <source>
        <dbReference type="EMBL" id="KUJ15870.1"/>
    </source>
</evidence>
<gene>
    <name evidence="2" type="ORF">LY89DRAFT_735016</name>
</gene>
<keyword evidence="3" id="KW-1185">Reference proteome</keyword>
<dbReference type="EMBL" id="KQ947417">
    <property type="protein sequence ID" value="KUJ15870.1"/>
    <property type="molecule type" value="Genomic_DNA"/>
</dbReference>
<accession>A0A194X6R4</accession>
<organism evidence="2 3">
    <name type="scientific">Mollisia scopiformis</name>
    <name type="common">Conifer needle endophyte fungus</name>
    <name type="synonym">Phialocephala scopiformis</name>
    <dbReference type="NCBI Taxonomy" id="149040"/>
    <lineage>
        <taxon>Eukaryota</taxon>
        <taxon>Fungi</taxon>
        <taxon>Dikarya</taxon>
        <taxon>Ascomycota</taxon>
        <taxon>Pezizomycotina</taxon>
        <taxon>Leotiomycetes</taxon>
        <taxon>Helotiales</taxon>
        <taxon>Mollisiaceae</taxon>
        <taxon>Mollisia</taxon>
    </lineage>
</organism>
<dbReference type="PANTHER" id="PTHR45036:SF1">
    <property type="entry name" value="METHYLTRANSFERASE LIKE 7A"/>
    <property type="match status" value="1"/>
</dbReference>
<dbReference type="CDD" id="cd02440">
    <property type="entry name" value="AdoMet_MTases"/>
    <property type="match status" value="1"/>
</dbReference>
<dbReference type="Pfam" id="PF13489">
    <property type="entry name" value="Methyltransf_23"/>
    <property type="match status" value="1"/>
</dbReference>
<reference evidence="2 3" key="1">
    <citation type="submission" date="2015-10" db="EMBL/GenBank/DDBJ databases">
        <title>Full genome of DAOMC 229536 Phialocephala scopiformis, a fungal endophyte of spruce producing the potent anti-insectan compound rugulosin.</title>
        <authorList>
            <consortium name="DOE Joint Genome Institute"/>
            <person name="Walker A.K."/>
            <person name="Frasz S.L."/>
            <person name="Seifert K.A."/>
            <person name="Miller J.D."/>
            <person name="Mondo S.J."/>
            <person name="Labutti K."/>
            <person name="Lipzen A."/>
            <person name="Dockter R."/>
            <person name="Kennedy M."/>
            <person name="Grigoriev I.V."/>
            <person name="Spatafora J.W."/>
        </authorList>
    </citation>
    <scope>NUCLEOTIDE SEQUENCE [LARGE SCALE GENOMIC DNA]</scope>
    <source>
        <strain evidence="2 3">CBS 120377</strain>
    </source>
</reference>
<dbReference type="InterPro" id="IPR052356">
    <property type="entry name" value="Thiol_S-MT"/>
</dbReference>
<dbReference type="InterPro" id="IPR029063">
    <property type="entry name" value="SAM-dependent_MTases_sf"/>
</dbReference>
<feature type="transmembrane region" description="Helical" evidence="1">
    <location>
        <begin position="12"/>
        <end position="35"/>
    </location>
</feature>
<dbReference type="GO" id="GO:0032259">
    <property type="term" value="P:methylation"/>
    <property type="evidence" value="ECO:0007669"/>
    <property type="project" value="UniProtKB-KW"/>
</dbReference>
<dbReference type="Gene3D" id="3.40.50.150">
    <property type="entry name" value="Vaccinia Virus protein VP39"/>
    <property type="match status" value="1"/>
</dbReference>
<dbReference type="Proteomes" id="UP000070700">
    <property type="component" value="Unassembled WGS sequence"/>
</dbReference>
<name>A0A194X6R4_MOLSC</name>
<dbReference type="GeneID" id="28829690"/>
<keyword evidence="2" id="KW-0489">Methyltransferase</keyword>
<dbReference type="InParanoid" id="A0A194X6R4"/>
<keyword evidence="1" id="KW-1133">Transmembrane helix</keyword>
<proteinExistence type="predicted"/>